<dbReference type="SUPFAM" id="SSF50494">
    <property type="entry name" value="Trypsin-like serine proteases"/>
    <property type="match status" value="1"/>
</dbReference>
<accession>A0A0P5BVG9</accession>
<name>A0A0P5BVG9_9CRUS</name>
<dbReference type="Gene3D" id="2.40.10.10">
    <property type="entry name" value="Trypsin-like serine proteases"/>
    <property type="match status" value="1"/>
</dbReference>
<protein>
    <submittedName>
        <fullName evidence="1">Putative Serine protease</fullName>
    </submittedName>
</protein>
<dbReference type="GO" id="GO:0004252">
    <property type="term" value="F:serine-type endopeptidase activity"/>
    <property type="evidence" value="ECO:0007669"/>
    <property type="project" value="InterPro"/>
</dbReference>
<sequence>MAAAVVLNTIGRESSMSAMSCSLVSRLYKSKVTLDNTLMICSSGSGVMRDNAPILTNTSSMTTSIMQDAAVTTAAAIRYDEIDELAQPWDGMIVGWGAVNQGGTSATRLRYAPIDDLAADCRDYGIDEYVQNFMICAGSTTGTIAPCEYDEGSPLTQVANYGGVQETIVVGIMSKNLGCGNPSIPSIYTRLATYYSWLLQNAGQQPAFL</sequence>
<dbReference type="PROSITE" id="PS50240">
    <property type="entry name" value="TRYPSIN_DOM"/>
    <property type="match status" value="1"/>
</dbReference>
<dbReference type="InterPro" id="IPR043504">
    <property type="entry name" value="Peptidase_S1_PA_chymotrypsin"/>
</dbReference>
<dbReference type="Pfam" id="PF00089">
    <property type="entry name" value="Trypsin"/>
    <property type="match status" value="1"/>
</dbReference>
<organism evidence="1">
    <name type="scientific">Daphnia magna</name>
    <dbReference type="NCBI Taxonomy" id="35525"/>
    <lineage>
        <taxon>Eukaryota</taxon>
        <taxon>Metazoa</taxon>
        <taxon>Ecdysozoa</taxon>
        <taxon>Arthropoda</taxon>
        <taxon>Crustacea</taxon>
        <taxon>Branchiopoda</taxon>
        <taxon>Diplostraca</taxon>
        <taxon>Cladocera</taxon>
        <taxon>Anomopoda</taxon>
        <taxon>Daphniidae</taxon>
        <taxon>Daphnia</taxon>
    </lineage>
</organism>
<dbReference type="PANTHER" id="PTHR24258">
    <property type="entry name" value="SERINE PROTEASE-RELATED"/>
    <property type="match status" value="1"/>
</dbReference>
<dbReference type="EMBL" id="GDIQ01094358">
    <property type="protein sequence ID" value="JAL57368.1"/>
    <property type="molecule type" value="Transcribed_RNA"/>
</dbReference>
<keyword evidence="1" id="KW-0645">Protease</keyword>
<evidence type="ECO:0000313" key="1">
    <source>
        <dbReference type="EMBL" id="JAL57368.1"/>
    </source>
</evidence>
<reference evidence="1" key="1">
    <citation type="submission" date="2015-10" db="EMBL/GenBank/DDBJ databases">
        <title>EvidentialGene: Evidence-directed Construction of Complete mRNA Transcriptomes without Genomes.</title>
        <authorList>
            <person name="Gilbert D.G."/>
        </authorList>
    </citation>
    <scope>NUCLEOTIDE SEQUENCE</scope>
</reference>
<dbReference type="GO" id="GO:0006508">
    <property type="term" value="P:proteolysis"/>
    <property type="evidence" value="ECO:0007669"/>
    <property type="project" value="UniProtKB-KW"/>
</dbReference>
<dbReference type="SMART" id="SM00020">
    <property type="entry name" value="Tryp_SPc"/>
    <property type="match status" value="1"/>
</dbReference>
<dbReference type="InterPro" id="IPR001254">
    <property type="entry name" value="Trypsin_dom"/>
</dbReference>
<dbReference type="InterPro" id="IPR009003">
    <property type="entry name" value="Peptidase_S1_PA"/>
</dbReference>
<dbReference type="PANTHER" id="PTHR24258:SF140">
    <property type="entry name" value="BCDNA.GH08420-RELATED"/>
    <property type="match status" value="1"/>
</dbReference>
<keyword evidence="1" id="KW-0378">Hydrolase</keyword>
<proteinExistence type="predicted"/>
<dbReference type="OrthoDB" id="10059102at2759"/>
<dbReference type="AlphaFoldDB" id="A0A0P5BVG9"/>